<dbReference type="EMBL" id="DSFP01000081">
    <property type="protein sequence ID" value="HEW46948.1"/>
    <property type="molecule type" value="Genomic_DNA"/>
</dbReference>
<accession>A0A7C2VFU6</accession>
<comment type="caution">
    <text evidence="1">The sequence shown here is derived from an EMBL/GenBank/DDBJ whole genome shotgun (WGS) entry which is preliminary data.</text>
</comment>
<protein>
    <submittedName>
        <fullName evidence="1">Uncharacterized protein</fullName>
    </submittedName>
</protein>
<evidence type="ECO:0000313" key="1">
    <source>
        <dbReference type="EMBL" id="HEW46948.1"/>
    </source>
</evidence>
<sequence>MPLVSMLWGRQEGQSFYPEKILWLLEHPHPHWVETVRDNLKLDFRESGFRQFVSLSSMHLITDAMLMFGLEYAIEKERLIENLNPIRLSVRVKPGSFLGISHHFLGAPFEIEQDEVLREFLKASRRFLEEGGFGLQVVVLSYNPYLEDLLIENLERIRGLNYKFYGAK</sequence>
<reference evidence="1" key="1">
    <citation type="journal article" date="2020" name="mSystems">
        <title>Genome- and Community-Level Interaction Insights into Carbon Utilization and Element Cycling Functions of Hydrothermarchaeota in Hydrothermal Sediment.</title>
        <authorList>
            <person name="Zhou Z."/>
            <person name="Liu Y."/>
            <person name="Xu W."/>
            <person name="Pan J."/>
            <person name="Luo Z.H."/>
            <person name="Li M."/>
        </authorList>
    </citation>
    <scope>NUCLEOTIDE SEQUENCE [LARGE SCALE GENOMIC DNA]</scope>
    <source>
        <strain evidence="1">SpSt-132</strain>
    </source>
</reference>
<proteinExistence type="predicted"/>
<organism evidence="1">
    <name type="scientific">Hydrogenobacter sp</name>
    <dbReference type="NCBI Taxonomy" id="2152829"/>
    <lineage>
        <taxon>Bacteria</taxon>
        <taxon>Pseudomonadati</taxon>
        <taxon>Aquificota</taxon>
        <taxon>Aquificia</taxon>
        <taxon>Aquificales</taxon>
        <taxon>Aquificaceae</taxon>
        <taxon>Hydrogenobacter</taxon>
    </lineage>
</organism>
<gene>
    <name evidence="1" type="ORF">ENO47_09875</name>
</gene>
<dbReference type="AlphaFoldDB" id="A0A7C2VFU6"/>
<name>A0A7C2VFU6_9AQUI</name>